<keyword evidence="7" id="KW-0443">Lipid metabolism</keyword>
<dbReference type="InterPro" id="IPR050187">
    <property type="entry name" value="Lipid_Phosphate_FormReg"/>
</dbReference>
<dbReference type="Gene3D" id="3.40.50.10330">
    <property type="entry name" value="Probable inorganic polyphosphate/atp-NAD kinase, domain 1"/>
    <property type="match status" value="1"/>
</dbReference>
<keyword evidence="9" id="KW-0812">Transmembrane</keyword>
<keyword evidence="7" id="KW-0444">Lipid biosynthesis</keyword>
<comment type="cofactor">
    <cofactor evidence="1">
        <name>Mg(2+)</name>
        <dbReference type="ChEBI" id="CHEBI:18420"/>
    </cofactor>
</comment>
<organism evidence="11 12">
    <name type="scientific">Butyrivibrio hungatei</name>
    <dbReference type="NCBI Taxonomy" id="185008"/>
    <lineage>
        <taxon>Bacteria</taxon>
        <taxon>Bacillati</taxon>
        <taxon>Bacillota</taxon>
        <taxon>Clostridia</taxon>
        <taxon>Lachnospirales</taxon>
        <taxon>Lachnospiraceae</taxon>
        <taxon>Butyrivibrio</taxon>
    </lineage>
</organism>
<evidence type="ECO:0000256" key="2">
    <source>
        <dbReference type="ARBA" id="ARBA00005983"/>
    </source>
</evidence>
<dbReference type="Gene3D" id="2.60.200.40">
    <property type="match status" value="1"/>
</dbReference>
<keyword evidence="12" id="KW-1185">Reference proteome</keyword>
<accession>A0A1G5BUZ9</accession>
<feature type="transmembrane region" description="Helical" evidence="9">
    <location>
        <begin position="258"/>
        <end position="275"/>
    </location>
</feature>
<evidence type="ECO:0000256" key="9">
    <source>
        <dbReference type="SAM" id="Phobius"/>
    </source>
</evidence>
<evidence type="ECO:0000256" key="3">
    <source>
        <dbReference type="ARBA" id="ARBA00022679"/>
    </source>
</evidence>
<keyword evidence="6" id="KW-0067">ATP-binding</keyword>
<dbReference type="GO" id="GO:0016301">
    <property type="term" value="F:kinase activity"/>
    <property type="evidence" value="ECO:0007669"/>
    <property type="project" value="UniProtKB-KW"/>
</dbReference>
<keyword evidence="8" id="KW-1208">Phospholipid metabolism</keyword>
<evidence type="ECO:0000313" key="12">
    <source>
        <dbReference type="Proteomes" id="UP000183047"/>
    </source>
</evidence>
<evidence type="ECO:0000256" key="1">
    <source>
        <dbReference type="ARBA" id="ARBA00001946"/>
    </source>
</evidence>
<sequence>MYYCIINPSARSGKGKDIWTGLEYKFISAGIEYTPVFTEGPGHASKLMSQFIAAADKEDFPIKVIVLGGDGTLNEAINGITDFEKVIVGYVPLGSSNDFSRDLNYPKEYDDLLERIIDGKVIRTLDIGKLTYGSMTKPISRLCKTTPDKVRYFGVSSGIGFDAAVCEEALSSGTKNFLNKIGLGKLTYGMIAIKQLIKADKIPCDIEFENGKQVHLTHFLFIASMIHRYEGGGFNFAPKAKLTDGKFDLCIVGDMKRAMMMLALPFSFFGLHYYFKGVYKYRTSKIRIKTLIPMWVHTDGEVSVKSDDITLECLKQKLKLMT</sequence>
<evidence type="ECO:0000256" key="5">
    <source>
        <dbReference type="ARBA" id="ARBA00022777"/>
    </source>
</evidence>
<dbReference type="GO" id="GO:0008654">
    <property type="term" value="P:phospholipid biosynthetic process"/>
    <property type="evidence" value="ECO:0007669"/>
    <property type="project" value="UniProtKB-KW"/>
</dbReference>
<proteinExistence type="inferred from homology"/>
<dbReference type="PANTHER" id="PTHR12358">
    <property type="entry name" value="SPHINGOSINE KINASE"/>
    <property type="match status" value="1"/>
</dbReference>
<evidence type="ECO:0000256" key="7">
    <source>
        <dbReference type="ARBA" id="ARBA00023209"/>
    </source>
</evidence>
<dbReference type="EMBL" id="FMUR01000005">
    <property type="protein sequence ID" value="SCX93897.1"/>
    <property type="molecule type" value="Genomic_DNA"/>
</dbReference>
<reference evidence="12" key="1">
    <citation type="submission" date="2016-10" db="EMBL/GenBank/DDBJ databases">
        <authorList>
            <person name="Varghese N."/>
            <person name="Submissions S."/>
        </authorList>
    </citation>
    <scope>NUCLEOTIDE SEQUENCE [LARGE SCALE GENOMIC DNA]</scope>
    <source>
        <strain evidence="12">XBD2006</strain>
    </source>
</reference>
<keyword evidence="9" id="KW-0472">Membrane</keyword>
<keyword evidence="9" id="KW-1133">Transmembrane helix</keyword>
<keyword evidence="7" id="KW-0594">Phospholipid biosynthesis</keyword>
<dbReference type="SUPFAM" id="SSF111331">
    <property type="entry name" value="NAD kinase/diacylglycerol kinase-like"/>
    <property type="match status" value="1"/>
</dbReference>
<dbReference type="Pfam" id="PF00781">
    <property type="entry name" value="DAGK_cat"/>
    <property type="match status" value="1"/>
</dbReference>
<feature type="domain" description="DAGKc" evidence="10">
    <location>
        <begin position="1"/>
        <end position="134"/>
    </location>
</feature>
<dbReference type="PROSITE" id="PS50146">
    <property type="entry name" value="DAGK"/>
    <property type="match status" value="1"/>
</dbReference>
<dbReference type="InterPro" id="IPR017438">
    <property type="entry name" value="ATP-NAD_kinase_N"/>
</dbReference>
<keyword evidence="5 11" id="KW-0418">Kinase</keyword>
<dbReference type="AlphaFoldDB" id="A0A1G5BUZ9"/>
<comment type="similarity">
    <text evidence="2">Belongs to the diacylglycerol/lipid kinase family.</text>
</comment>
<dbReference type="InterPro" id="IPR016064">
    <property type="entry name" value="NAD/diacylglycerol_kinase_sf"/>
</dbReference>
<keyword evidence="4" id="KW-0547">Nucleotide-binding</keyword>
<dbReference type="InterPro" id="IPR001206">
    <property type="entry name" value="Diacylglycerol_kinase_cat_dom"/>
</dbReference>
<dbReference type="GO" id="GO:0005524">
    <property type="term" value="F:ATP binding"/>
    <property type="evidence" value="ECO:0007669"/>
    <property type="project" value="UniProtKB-KW"/>
</dbReference>
<dbReference type="Proteomes" id="UP000183047">
    <property type="component" value="Unassembled WGS sequence"/>
</dbReference>
<dbReference type="SMART" id="SM00046">
    <property type="entry name" value="DAGKc"/>
    <property type="match status" value="1"/>
</dbReference>
<dbReference type="RefSeq" id="WP_074461574.1">
    <property type="nucleotide sequence ID" value="NZ_FMUR01000005.1"/>
</dbReference>
<keyword evidence="3" id="KW-0808">Transferase</keyword>
<evidence type="ECO:0000259" key="10">
    <source>
        <dbReference type="PROSITE" id="PS50146"/>
    </source>
</evidence>
<protein>
    <submittedName>
        <fullName evidence="11">Lipid kinase, YegS/Rv2252/BmrU family</fullName>
    </submittedName>
</protein>
<evidence type="ECO:0000313" key="11">
    <source>
        <dbReference type="EMBL" id="SCX93897.1"/>
    </source>
</evidence>
<dbReference type="PANTHER" id="PTHR12358:SF54">
    <property type="entry name" value="SPHINGOSINE KINASE RELATED PROTEIN"/>
    <property type="match status" value="1"/>
</dbReference>
<name>A0A1G5BUZ9_9FIRM</name>
<dbReference type="Pfam" id="PF19279">
    <property type="entry name" value="YegS_C"/>
    <property type="match status" value="1"/>
</dbReference>
<gene>
    <name evidence="11" type="ORF">SAMN02910451_00823</name>
</gene>
<evidence type="ECO:0000256" key="8">
    <source>
        <dbReference type="ARBA" id="ARBA00023264"/>
    </source>
</evidence>
<dbReference type="InterPro" id="IPR045540">
    <property type="entry name" value="YegS/DAGK_C"/>
</dbReference>
<evidence type="ECO:0000256" key="4">
    <source>
        <dbReference type="ARBA" id="ARBA00022741"/>
    </source>
</evidence>
<dbReference type="OrthoDB" id="9786026at2"/>
<evidence type="ECO:0000256" key="6">
    <source>
        <dbReference type="ARBA" id="ARBA00022840"/>
    </source>
</evidence>